<dbReference type="Pfam" id="PF07136">
    <property type="entry name" value="DUF1385"/>
    <property type="match status" value="1"/>
</dbReference>
<keyword evidence="1" id="KW-0812">Transmembrane</keyword>
<dbReference type="PANTHER" id="PTHR42867:SF1">
    <property type="entry name" value="MEMBRANE PROTEIN-RELATED"/>
    <property type="match status" value="1"/>
</dbReference>
<comment type="caution">
    <text evidence="2">The sequence shown here is derived from an EMBL/GenBank/DDBJ whole genome shotgun (WGS) entry which is preliminary data.</text>
</comment>
<gene>
    <name evidence="2" type="ORF">QT711_02985</name>
</gene>
<dbReference type="InterPro" id="IPR010787">
    <property type="entry name" value="DUF1385"/>
</dbReference>
<accession>A0ABU4G752</accession>
<evidence type="ECO:0000313" key="2">
    <source>
        <dbReference type="EMBL" id="MDW0112135.1"/>
    </source>
</evidence>
<dbReference type="PANTHER" id="PTHR42867">
    <property type="entry name" value="MEMBRANE PROTEIN-RELATED"/>
    <property type="match status" value="1"/>
</dbReference>
<sequence>MSKKQQAPTYGGQALIEGVMFGSRNHTVTAIRRKDDSLDYYYVPKEQKPLAAKLKKIPFVRGIVALIESAGIGSKHLTFANERYDVMPGEEVDHTEEESSKLAMVLGVAAVGVLSFIFGKFVFTLVPVFLAQMLEFIAPGKTAQILLESFFKLALLLTYISLISMTPLIKRVFKYHGAEHKVINAYESGLPLTVENVQASSRLHYRCGSSFLLFTVIVGMFIYFLVPTDPFWLRIVNRILLIPVVIGVSFEVLQFTNSLRNIPVLKFLGYPGLWLQLLTTKEPDDKQVEVAIASFNKLLEIEEKGIENIDILKSTTEKTVNTTVAAN</sequence>
<protein>
    <submittedName>
        <fullName evidence="2">DUF1385 domain-containing protein</fullName>
    </submittedName>
</protein>
<keyword evidence="3" id="KW-1185">Reference proteome</keyword>
<dbReference type="EMBL" id="JAUBDI010000002">
    <property type="protein sequence ID" value="MDW0112135.1"/>
    <property type="molecule type" value="Genomic_DNA"/>
</dbReference>
<feature type="transmembrane region" description="Helical" evidence="1">
    <location>
        <begin position="102"/>
        <end position="130"/>
    </location>
</feature>
<name>A0ABU4G752_9BACL</name>
<proteinExistence type="predicted"/>
<reference evidence="2 3" key="1">
    <citation type="submission" date="2023-06" db="EMBL/GenBank/DDBJ databases">
        <title>Sporosarcina sp. nov., isolated from Korean traditional fermented seafood 'Jeotgal'.</title>
        <authorList>
            <person name="Yang A.I."/>
            <person name="Shin N.-R."/>
        </authorList>
    </citation>
    <scope>NUCLEOTIDE SEQUENCE [LARGE SCALE GENOMIC DNA]</scope>
    <source>
        <strain evidence="2 3">KCTC13119</strain>
    </source>
</reference>
<feature type="transmembrane region" description="Helical" evidence="1">
    <location>
        <begin position="207"/>
        <end position="226"/>
    </location>
</feature>
<dbReference type="RefSeq" id="WP_317942031.1">
    <property type="nucleotide sequence ID" value="NZ_JAUBDI010000002.1"/>
</dbReference>
<feature type="transmembrane region" description="Helical" evidence="1">
    <location>
        <begin position="150"/>
        <end position="169"/>
    </location>
</feature>
<dbReference type="Proteomes" id="UP001282284">
    <property type="component" value="Unassembled WGS sequence"/>
</dbReference>
<keyword evidence="1" id="KW-0472">Membrane</keyword>
<organism evidence="2 3">
    <name type="scientific">Sporosarcina saromensis</name>
    <dbReference type="NCBI Taxonomy" id="359365"/>
    <lineage>
        <taxon>Bacteria</taxon>
        <taxon>Bacillati</taxon>
        <taxon>Bacillota</taxon>
        <taxon>Bacilli</taxon>
        <taxon>Bacillales</taxon>
        <taxon>Caryophanaceae</taxon>
        <taxon>Sporosarcina</taxon>
    </lineage>
</organism>
<evidence type="ECO:0000313" key="3">
    <source>
        <dbReference type="Proteomes" id="UP001282284"/>
    </source>
</evidence>
<evidence type="ECO:0000256" key="1">
    <source>
        <dbReference type="SAM" id="Phobius"/>
    </source>
</evidence>
<keyword evidence="1" id="KW-1133">Transmembrane helix</keyword>
<feature type="transmembrane region" description="Helical" evidence="1">
    <location>
        <begin position="232"/>
        <end position="253"/>
    </location>
</feature>